<keyword evidence="3 8" id="KW-0347">Helicase</keyword>
<dbReference type="InterPro" id="IPR014001">
    <property type="entry name" value="Helicase_ATP-bd"/>
</dbReference>
<feature type="region of interest" description="Disordered" evidence="6">
    <location>
        <begin position="504"/>
        <end position="541"/>
    </location>
</feature>
<dbReference type="PANTHER" id="PTHR12131:SF1">
    <property type="entry name" value="ATP-DEPENDENT RNA HELICASE SUPV3L1, MITOCHONDRIAL-RELATED"/>
    <property type="match status" value="1"/>
</dbReference>
<proteinExistence type="predicted"/>
<dbReference type="Gene3D" id="3.40.50.300">
    <property type="entry name" value="P-loop containing nucleotide triphosphate hydrolases"/>
    <property type="match status" value="2"/>
</dbReference>
<dbReference type="InterPro" id="IPR057251">
    <property type="entry name" value="FP_C"/>
</dbReference>
<comment type="catalytic activity">
    <reaction evidence="5">
        <text>ATP + H2O = ADP + phosphate + H(+)</text>
        <dbReference type="Rhea" id="RHEA:13065"/>
        <dbReference type="ChEBI" id="CHEBI:15377"/>
        <dbReference type="ChEBI" id="CHEBI:15378"/>
        <dbReference type="ChEBI" id="CHEBI:30616"/>
        <dbReference type="ChEBI" id="CHEBI:43474"/>
        <dbReference type="ChEBI" id="CHEBI:456216"/>
        <dbReference type="EC" id="3.6.4.13"/>
    </reaction>
</comment>
<dbReference type="Pfam" id="PF25298">
    <property type="entry name" value="Baculo_FP_2nd"/>
    <property type="match status" value="1"/>
</dbReference>
<dbReference type="Proteomes" id="UP000037510">
    <property type="component" value="Unassembled WGS sequence"/>
</dbReference>
<dbReference type="STRING" id="104452.A0A0L7KWW9"/>
<reference evidence="8 9" key="1">
    <citation type="journal article" date="2015" name="Genome Biol. Evol.">
        <title>The genome of winter moth (Operophtera brumata) provides a genomic perspective on sexual dimorphism and phenology.</title>
        <authorList>
            <person name="Derks M.F."/>
            <person name="Smit S."/>
            <person name="Salis L."/>
            <person name="Schijlen E."/>
            <person name="Bossers A."/>
            <person name="Mateman C."/>
            <person name="Pijl A.S."/>
            <person name="de Ridder D."/>
            <person name="Groenen M.A."/>
            <person name="Visser M.E."/>
            <person name="Megens H.J."/>
        </authorList>
    </citation>
    <scope>NUCLEOTIDE SEQUENCE [LARGE SCALE GENOMIC DNA]</scope>
    <source>
        <strain evidence="8">WM2013NL</strain>
        <tissue evidence="8">Head and thorax</tissue>
    </source>
</reference>
<dbReference type="PANTHER" id="PTHR12131">
    <property type="entry name" value="ATP-DEPENDENT RNA AND DNA HELICASE"/>
    <property type="match status" value="1"/>
</dbReference>
<keyword evidence="9" id="KW-1185">Reference proteome</keyword>
<comment type="caution">
    <text evidence="8">The sequence shown here is derived from an EMBL/GenBank/DDBJ whole genome shotgun (WGS) entry which is preliminary data.</text>
</comment>
<dbReference type="GO" id="GO:0016787">
    <property type="term" value="F:hydrolase activity"/>
    <property type="evidence" value="ECO:0007669"/>
    <property type="project" value="UniProtKB-KW"/>
</dbReference>
<sequence length="1158" mass="131325">MLYCGSDVTRDLEFVIFDEVHYINNAEILRSMLYCGSDVTRDLEFVIFDEVHYINNAEVLILLPAHVTIVMLSATVPNTLQFADWVGRTKKRRVYVVSTPKRPVPLCHYLYTGSGGKSKHERFKVIDQDGNFQLKGYNEALAAKKSRETDFKKNFGSKVKSYNKKYTTTKFSTSNLKLEGPTKPIFISESLAPQTKKLFFMAREFAKSSDFKFCWASRGKIYLRRSDGAALIKVNNESDLENLKIIQTYKALCECIVRYCICAWGTVAKTYLITAERAQRAVLKVLLYLPYRHPTTAVYEKANVLSVRKLFVYECLRRYHRKVVPYIPDFSKRVDRCPVLKAKTRFGQKQFNVVAPHLYNELNKALRVKKKSNNEIKKSILTWISALCECIVRYCICAWGTVAKSYLITAERAQRAVLKVLLYLPYRHPTTAVYEKANVLSVRKLFVYECLRRYHRKVVPYIPDFSKRVDRCPVLKAKTRFGQKQFNVVAPHLYNELNKALRVKKKSNNEIKKSNKTPTSAGKRHRHPPQRHPAHAQGDRRDATFAMGVNMPARTVVFDETTKFDGIQRRTLAPAEYIQMAGRAGRRGLDPTGTVIIMCKDEVPDLVTLKGMMMGIPQKLSSQFRLTYAMILSLLRAETVSVEGMMQRSFREFSQILQADNYRKQLQLAEKEYSEKCSTPLASHLAPLATFYDTAITYIEVINDIMPILLGQAKVAKEMVPGKVLIISSGPYINQLAVLLNASGPRQTPYKVLVLNTLEEDPATYKFDMEDNWYRMLGLSAMYEHTGTELGSLEHAELSRLSHAARSGAAPLERISLTQSLSITTGEILHTLDKMNQCMELSRLSHAARSGPAALERVSLTQSLCITTGRILNTLDKRNQCMLPVCGSAVQELSHAARSGAAALERVSLTQSLSITSGEILHTLDNMNQCMAELESQKKSTDIANFKSEFATVYERKQTERKRDKYKRLLSFENLALYPDYQRRLLVLRELNYIDDKDGVILKGRVACGMATNELIITELVFRNVFTEKDPAEIAALLSCFVFQAKTREDGNQLPDNLAAGVQAIEHIEAELGNIEAKFMWALEKPFAEIMELTDVQEGIIVRCIQQLHELLVDVKDAAMLIGDPNLQEKMMLASTAIKRDIVFAASLYTTGKDSVVI</sequence>
<dbReference type="GO" id="GO:0055087">
    <property type="term" value="C:Ski complex"/>
    <property type="evidence" value="ECO:0007669"/>
    <property type="project" value="TreeGrafter"/>
</dbReference>
<dbReference type="SMART" id="SM01142">
    <property type="entry name" value="DSHCT"/>
    <property type="match status" value="1"/>
</dbReference>
<evidence type="ECO:0000256" key="5">
    <source>
        <dbReference type="ARBA" id="ARBA00047984"/>
    </source>
</evidence>
<keyword evidence="1" id="KW-0547">Nucleotide-binding</keyword>
<dbReference type="GO" id="GO:0070478">
    <property type="term" value="P:nuclear-transcribed mRNA catabolic process, 3'-5' exonucleolytic nonsense-mediated decay"/>
    <property type="evidence" value="ECO:0007669"/>
    <property type="project" value="TreeGrafter"/>
</dbReference>
<evidence type="ECO:0000256" key="1">
    <source>
        <dbReference type="ARBA" id="ARBA00022741"/>
    </source>
</evidence>
<protein>
    <submittedName>
        <fullName evidence="8">Putative nuclear exosomal rna helicase mtr4 dead-box superfamily</fullName>
    </submittedName>
</protein>
<feature type="domain" description="Helicase ATP-binding" evidence="7">
    <location>
        <begin position="27"/>
        <end position="94"/>
    </location>
</feature>
<organism evidence="8 9">
    <name type="scientific">Operophtera brumata</name>
    <name type="common">Winter moth</name>
    <name type="synonym">Phalaena brumata</name>
    <dbReference type="NCBI Taxonomy" id="104452"/>
    <lineage>
        <taxon>Eukaryota</taxon>
        <taxon>Metazoa</taxon>
        <taxon>Ecdysozoa</taxon>
        <taxon>Arthropoda</taxon>
        <taxon>Hexapoda</taxon>
        <taxon>Insecta</taxon>
        <taxon>Pterygota</taxon>
        <taxon>Neoptera</taxon>
        <taxon>Endopterygota</taxon>
        <taxon>Lepidoptera</taxon>
        <taxon>Glossata</taxon>
        <taxon>Ditrysia</taxon>
        <taxon>Geometroidea</taxon>
        <taxon>Geometridae</taxon>
        <taxon>Larentiinae</taxon>
        <taxon>Operophtera</taxon>
    </lineage>
</organism>
<dbReference type="EMBL" id="JTDY01004898">
    <property type="protein sequence ID" value="KOB67620.1"/>
    <property type="molecule type" value="Genomic_DNA"/>
</dbReference>
<dbReference type="Pfam" id="PF08148">
    <property type="entry name" value="DSHCT"/>
    <property type="match status" value="1"/>
</dbReference>
<feature type="compositionally biased region" description="Basic residues" evidence="6">
    <location>
        <begin position="522"/>
        <end position="534"/>
    </location>
</feature>
<keyword evidence="2" id="KW-0378">Hydrolase</keyword>
<dbReference type="GO" id="GO:0005524">
    <property type="term" value="F:ATP binding"/>
    <property type="evidence" value="ECO:0007669"/>
    <property type="project" value="UniProtKB-KW"/>
</dbReference>
<dbReference type="GO" id="GO:0003724">
    <property type="term" value="F:RNA helicase activity"/>
    <property type="evidence" value="ECO:0007669"/>
    <property type="project" value="UniProtKB-EC"/>
</dbReference>
<dbReference type="InterPro" id="IPR050699">
    <property type="entry name" value="RNA-DNA_Helicase"/>
</dbReference>
<dbReference type="InterPro" id="IPR012961">
    <property type="entry name" value="Ski2/MTR4_C"/>
</dbReference>
<dbReference type="Gene3D" id="1.10.3380.30">
    <property type="match status" value="1"/>
</dbReference>
<evidence type="ECO:0000256" key="3">
    <source>
        <dbReference type="ARBA" id="ARBA00022806"/>
    </source>
</evidence>
<gene>
    <name evidence="8" type="ORF">OBRU01_17135</name>
</gene>
<evidence type="ECO:0000256" key="6">
    <source>
        <dbReference type="SAM" id="MobiDB-lite"/>
    </source>
</evidence>
<evidence type="ECO:0000313" key="8">
    <source>
        <dbReference type="EMBL" id="KOB67620.1"/>
    </source>
</evidence>
<dbReference type="PROSITE" id="PS51192">
    <property type="entry name" value="HELICASE_ATP_BIND_1"/>
    <property type="match status" value="1"/>
</dbReference>
<dbReference type="SUPFAM" id="SSF52540">
    <property type="entry name" value="P-loop containing nucleoside triphosphate hydrolases"/>
    <property type="match status" value="2"/>
</dbReference>
<keyword evidence="4" id="KW-0067">ATP-binding</keyword>
<accession>A0A0L7KWW9</accession>
<dbReference type="AlphaFoldDB" id="A0A0L7KWW9"/>
<evidence type="ECO:0000256" key="4">
    <source>
        <dbReference type="ARBA" id="ARBA00022840"/>
    </source>
</evidence>
<dbReference type="InterPro" id="IPR027417">
    <property type="entry name" value="P-loop_NTPase"/>
</dbReference>
<evidence type="ECO:0000256" key="2">
    <source>
        <dbReference type="ARBA" id="ARBA00022801"/>
    </source>
</evidence>
<evidence type="ECO:0000259" key="7">
    <source>
        <dbReference type="PROSITE" id="PS51192"/>
    </source>
</evidence>
<name>A0A0L7KWW9_OPEBR</name>
<evidence type="ECO:0000313" key="9">
    <source>
        <dbReference type="Proteomes" id="UP000037510"/>
    </source>
</evidence>